<gene>
    <name evidence="2" type="ORF">CJ030_MR7G006049</name>
</gene>
<protein>
    <submittedName>
        <fullName evidence="2">Uncharacterized protein</fullName>
    </submittedName>
</protein>
<comment type="caution">
    <text evidence="2">The sequence shown here is derived from an EMBL/GenBank/DDBJ whole genome shotgun (WGS) entry which is preliminary data.</text>
</comment>
<accession>A0A6A1V5I3</accession>
<name>A0A6A1V5I3_9ROSI</name>
<evidence type="ECO:0000256" key="1">
    <source>
        <dbReference type="SAM" id="Phobius"/>
    </source>
</evidence>
<keyword evidence="1" id="KW-0472">Membrane</keyword>
<evidence type="ECO:0000313" key="2">
    <source>
        <dbReference type="EMBL" id="KAB1207931.1"/>
    </source>
</evidence>
<dbReference type="EMBL" id="RXIC02000025">
    <property type="protein sequence ID" value="KAB1207931.1"/>
    <property type="molecule type" value="Genomic_DNA"/>
</dbReference>
<keyword evidence="3" id="KW-1185">Reference proteome</keyword>
<feature type="transmembrane region" description="Helical" evidence="1">
    <location>
        <begin position="51"/>
        <end position="71"/>
    </location>
</feature>
<feature type="transmembrane region" description="Helical" evidence="1">
    <location>
        <begin position="120"/>
        <end position="141"/>
    </location>
</feature>
<feature type="transmembrane region" description="Helical" evidence="1">
    <location>
        <begin position="168"/>
        <end position="189"/>
    </location>
</feature>
<evidence type="ECO:0000313" key="3">
    <source>
        <dbReference type="Proteomes" id="UP000516437"/>
    </source>
</evidence>
<keyword evidence="1" id="KW-1133">Transmembrane helix</keyword>
<reference evidence="2 3" key="1">
    <citation type="journal article" date="2019" name="Plant Biotechnol. J.">
        <title>The red bayberry genome and genetic basis of sex determination.</title>
        <authorList>
            <person name="Jia H.M."/>
            <person name="Jia H.J."/>
            <person name="Cai Q.L."/>
            <person name="Wang Y."/>
            <person name="Zhao H.B."/>
            <person name="Yang W.F."/>
            <person name="Wang G.Y."/>
            <person name="Li Y.H."/>
            <person name="Zhan D.L."/>
            <person name="Shen Y.T."/>
            <person name="Niu Q.F."/>
            <person name="Chang L."/>
            <person name="Qiu J."/>
            <person name="Zhao L."/>
            <person name="Xie H.B."/>
            <person name="Fu W.Y."/>
            <person name="Jin J."/>
            <person name="Li X.W."/>
            <person name="Jiao Y."/>
            <person name="Zhou C.C."/>
            <person name="Tu T."/>
            <person name="Chai C.Y."/>
            <person name="Gao J.L."/>
            <person name="Fan L.J."/>
            <person name="van de Weg E."/>
            <person name="Wang J.Y."/>
            <person name="Gao Z.S."/>
        </authorList>
    </citation>
    <scope>NUCLEOTIDE SEQUENCE [LARGE SCALE GENOMIC DNA]</scope>
    <source>
        <tissue evidence="2">Leaves</tissue>
    </source>
</reference>
<sequence>MSLEMKQGFEIKNNDYKPEQKLMDDDRVKPNQKLEVLGILKEALAIFSKNFRFNIFILLTTLPLFFFMVYYESLLQRTLVETSNILKQTPLHLDSILQNMDAIIDRKTEDFVNELVQLSFLYLVPLHLLEFCTVIVTVDLASKIGKEARTMTLKEMIQKPIYGARMRGIFVTYFQVLFLSTFMLLGLIWSVTNYSVWGRSSMFNVFFAAFYGAAFVALLTKYFRMECCVEYEYCHFGVGGDSRVTGFKHGRLLLFSIKVASGVGCF</sequence>
<dbReference type="OrthoDB" id="1095660at2759"/>
<dbReference type="AlphaFoldDB" id="A0A6A1V5I3"/>
<dbReference type="Proteomes" id="UP000516437">
    <property type="component" value="Chromosome 7"/>
</dbReference>
<feature type="transmembrane region" description="Helical" evidence="1">
    <location>
        <begin position="201"/>
        <end position="219"/>
    </location>
</feature>
<proteinExistence type="predicted"/>
<keyword evidence="1" id="KW-0812">Transmembrane</keyword>
<dbReference type="PANTHER" id="PTHR36714">
    <property type="entry name" value="T23E23.1"/>
    <property type="match status" value="1"/>
</dbReference>
<dbReference type="PANTHER" id="PTHR36714:SF7">
    <property type="entry name" value="TRANSMEMBRANE PROTEIN"/>
    <property type="match status" value="1"/>
</dbReference>
<organism evidence="2 3">
    <name type="scientific">Morella rubra</name>
    <name type="common">Chinese bayberry</name>
    <dbReference type="NCBI Taxonomy" id="262757"/>
    <lineage>
        <taxon>Eukaryota</taxon>
        <taxon>Viridiplantae</taxon>
        <taxon>Streptophyta</taxon>
        <taxon>Embryophyta</taxon>
        <taxon>Tracheophyta</taxon>
        <taxon>Spermatophyta</taxon>
        <taxon>Magnoliopsida</taxon>
        <taxon>eudicotyledons</taxon>
        <taxon>Gunneridae</taxon>
        <taxon>Pentapetalae</taxon>
        <taxon>rosids</taxon>
        <taxon>fabids</taxon>
        <taxon>Fagales</taxon>
        <taxon>Myricaceae</taxon>
        <taxon>Morella</taxon>
    </lineage>
</organism>